<keyword evidence="3" id="KW-1185">Reference proteome</keyword>
<dbReference type="AlphaFoldDB" id="F0Q3Z0"/>
<feature type="region of interest" description="Disordered" evidence="1">
    <location>
        <begin position="1"/>
        <end position="25"/>
    </location>
</feature>
<organism evidence="2 3">
    <name type="scientific">Paracidovorax avenae (strain ATCC 19860 / DSM 7227 / CCUG 15838 / JCM 20985 / LMG 2117 / NCPPB 1011)</name>
    <name type="common">Acidovorax avenae</name>
    <dbReference type="NCBI Taxonomy" id="643561"/>
    <lineage>
        <taxon>Bacteria</taxon>
        <taxon>Pseudomonadati</taxon>
        <taxon>Pseudomonadota</taxon>
        <taxon>Betaproteobacteria</taxon>
        <taxon>Burkholderiales</taxon>
        <taxon>Comamonadaceae</taxon>
        <taxon>Paracidovorax</taxon>
    </lineage>
</organism>
<evidence type="ECO:0000313" key="3">
    <source>
        <dbReference type="Proteomes" id="UP000002482"/>
    </source>
</evidence>
<proteinExistence type="predicted"/>
<dbReference type="HOGENOM" id="CLU_2056214_0_0_4"/>
<accession>F0Q3Z0</accession>
<dbReference type="KEGG" id="aaa:Acav_2790"/>
<reference evidence="2" key="1">
    <citation type="submission" date="2011-02" db="EMBL/GenBank/DDBJ databases">
        <title>Complete sequence of Acidovorax avenae subsp. avenae ATCC 19860.</title>
        <authorList>
            <consortium name="US DOE Joint Genome Institute"/>
            <person name="Lucas S."/>
            <person name="Copeland A."/>
            <person name="Lapidus A."/>
            <person name="Cheng J.-F."/>
            <person name="Goodwin L."/>
            <person name="Pitluck S."/>
            <person name="Chertkov O."/>
            <person name="Held B."/>
            <person name="Detter J.C."/>
            <person name="Han C."/>
            <person name="Tapia R."/>
            <person name="Land M."/>
            <person name="Hauser L."/>
            <person name="Kyrpides N."/>
            <person name="Ivanova N."/>
            <person name="Ovchinnikova G."/>
            <person name="Pagani I."/>
            <person name="Gordon S."/>
            <person name="Woyke T."/>
        </authorList>
    </citation>
    <scope>NUCLEOTIDE SEQUENCE</scope>
    <source>
        <strain evidence="2">ATCC 19860</strain>
    </source>
</reference>
<evidence type="ECO:0000256" key="1">
    <source>
        <dbReference type="SAM" id="MobiDB-lite"/>
    </source>
</evidence>
<evidence type="ECO:0000313" key="2">
    <source>
        <dbReference type="EMBL" id="ADX46699.1"/>
    </source>
</evidence>
<dbReference type="EMBL" id="CP002521">
    <property type="protein sequence ID" value="ADX46699.1"/>
    <property type="molecule type" value="Genomic_DNA"/>
</dbReference>
<protein>
    <submittedName>
        <fullName evidence="2">Uncharacterized protein</fullName>
    </submittedName>
</protein>
<name>F0Q3Z0_PARA1</name>
<dbReference type="NCBIfam" id="NF042415">
    <property type="entry name" value="STY0301_fam"/>
    <property type="match status" value="1"/>
</dbReference>
<dbReference type="OrthoDB" id="8612724at2"/>
<dbReference type="Proteomes" id="UP000002482">
    <property type="component" value="Chromosome"/>
</dbReference>
<gene>
    <name evidence="2" type="ordered locus">Acav_2790</name>
</gene>
<dbReference type="InterPro" id="IPR049973">
    <property type="entry name" value="STY0301-like"/>
</dbReference>
<sequence>MQCPAQLHVRQTPDNVAEPGWQAEGTRKSHPLVTVSFFAGPPEQKAQLVPTKESKRGKSPTATWELERRDQPYWVACEYGGTSAIATRALPVEVAACTVEYDPNFSEPVMKRWSCRSGK</sequence>